<name>A0AAN8XCX7_HALRR</name>
<feature type="transmembrane region" description="Helical" evidence="5">
    <location>
        <begin position="12"/>
        <end position="32"/>
    </location>
</feature>
<evidence type="ECO:0000256" key="5">
    <source>
        <dbReference type="SAM" id="Phobius"/>
    </source>
</evidence>
<keyword evidence="8" id="KW-1185">Reference proteome</keyword>
<evidence type="ECO:0000256" key="2">
    <source>
        <dbReference type="ARBA" id="ARBA00022692"/>
    </source>
</evidence>
<gene>
    <name evidence="7" type="ORF">SK128_000382</name>
</gene>
<keyword evidence="4 5" id="KW-0472">Membrane</keyword>
<sequence length="265" mass="29263">MCLNISSKPPLAVFAATIVGFVLALISVSLYLQSHKAQILNPDVKNWNSFYETLSDMDICFPNSTKMSSLPPRLQSGVALGNETEDTNITFSIFADVHVEREGKTMENQILHALINSTYLGFKGDTSVLEITLELAKDTAKNWTACVTVFGPSHLLPDSPYSPPKCTPSKRVNAYDIEMAQPWMVPDGARWCSAGVLGGLRVAAQDELNVYLSEGEVTTIQLHILYTTCLLCVMMIGLLFYFIFGKRNCSKAKTLHTLDKIPLHP</sequence>
<dbReference type="EMBL" id="JAXCGZ010004372">
    <property type="protein sequence ID" value="KAK7081867.1"/>
    <property type="molecule type" value="Genomic_DNA"/>
</dbReference>
<dbReference type="GO" id="GO:0016020">
    <property type="term" value="C:membrane"/>
    <property type="evidence" value="ECO:0007669"/>
    <property type="project" value="UniProtKB-SubCell"/>
</dbReference>
<dbReference type="Pfam" id="PF14940">
    <property type="entry name" value="TMEM219"/>
    <property type="match status" value="1"/>
</dbReference>
<dbReference type="AlphaFoldDB" id="A0AAN8XCX7"/>
<organism evidence="7 8">
    <name type="scientific">Halocaridina rubra</name>
    <name type="common">Hawaiian red shrimp</name>
    <dbReference type="NCBI Taxonomy" id="373956"/>
    <lineage>
        <taxon>Eukaryota</taxon>
        <taxon>Metazoa</taxon>
        <taxon>Ecdysozoa</taxon>
        <taxon>Arthropoda</taxon>
        <taxon>Crustacea</taxon>
        <taxon>Multicrustacea</taxon>
        <taxon>Malacostraca</taxon>
        <taxon>Eumalacostraca</taxon>
        <taxon>Eucarida</taxon>
        <taxon>Decapoda</taxon>
        <taxon>Pleocyemata</taxon>
        <taxon>Caridea</taxon>
        <taxon>Atyoidea</taxon>
        <taxon>Atyidae</taxon>
        <taxon>Halocaridina</taxon>
    </lineage>
</organism>
<dbReference type="Proteomes" id="UP001381693">
    <property type="component" value="Unassembled WGS sequence"/>
</dbReference>
<evidence type="ECO:0000256" key="4">
    <source>
        <dbReference type="ARBA" id="ARBA00023136"/>
    </source>
</evidence>
<keyword evidence="3 5" id="KW-1133">Transmembrane helix</keyword>
<comment type="caution">
    <text evidence="7">The sequence shown here is derived from an EMBL/GenBank/DDBJ whole genome shotgun (WGS) entry which is preliminary data.</text>
</comment>
<dbReference type="InterPro" id="IPR039493">
    <property type="entry name" value="TMEM248/TMEM219"/>
</dbReference>
<comment type="subcellular location">
    <subcellularLocation>
        <location evidence="1">Membrane</location>
    </subcellularLocation>
</comment>
<accession>A0AAN8XCX7</accession>
<evidence type="ECO:0000259" key="6">
    <source>
        <dbReference type="Pfam" id="PF14940"/>
    </source>
</evidence>
<evidence type="ECO:0000256" key="3">
    <source>
        <dbReference type="ARBA" id="ARBA00022989"/>
    </source>
</evidence>
<dbReference type="PANTHER" id="PTHR16002:SF4">
    <property type="entry name" value="TMEM248_TMEM219 DOMAIN-CONTAINING PROTEIN"/>
    <property type="match status" value="1"/>
</dbReference>
<evidence type="ECO:0000313" key="7">
    <source>
        <dbReference type="EMBL" id="KAK7081867.1"/>
    </source>
</evidence>
<keyword evidence="2 5" id="KW-0812">Transmembrane</keyword>
<reference evidence="7 8" key="1">
    <citation type="submission" date="2023-11" db="EMBL/GenBank/DDBJ databases">
        <title>Halocaridina rubra genome assembly.</title>
        <authorList>
            <person name="Smith C."/>
        </authorList>
    </citation>
    <scope>NUCLEOTIDE SEQUENCE [LARGE SCALE GENOMIC DNA]</scope>
    <source>
        <strain evidence="7">EP-1</strain>
        <tissue evidence="7">Whole</tissue>
    </source>
</reference>
<feature type="transmembrane region" description="Helical" evidence="5">
    <location>
        <begin position="224"/>
        <end position="244"/>
    </location>
</feature>
<dbReference type="PANTHER" id="PTHR16002">
    <property type="entry name" value="TRANSMEMBRANE PROTEIN 248-LIKE"/>
    <property type="match status" value="1"/>
</dbReference>
<evidence type="ECO:0000256" key="1">
    <source>
        <dbReference type="ARBA" id="ARBA00004370"/>
    </source>
</evidence>
<feature type="domain" description="TMEM248/TMEM219" evidence="6">
    <location>
        <begin position="5"/>
        <end position="210"/>
    </location>
</feature>
<protein>
    <recommendedName>
        <fullName evidence="6">TMEM248/TMEM219 domain-containing protein</fullName>
    </recommendedName>
</protein>
<dbReference type="InterPro" id="IPR039587">
    <property type="entry name" value="TMEM248/TMEM219_dom"/>
</dbReference>
<evidence type="ECO:0000313" key="8">
    <source>
        <dbReference type="Proteomes" id="UP001381693"/>
    </source>
</evidence>
<proteinExistence type="predicted"/>